<evidence type="ECO:0000313" key="2">
    <source>
        <dbReference type="Proteomes" id="UP001519460"/>
    </source>
</evidence>
<dbReference type="AlphaFoldDB" id="A0ABD0K0W0"/>
<name>A0ABD0K0W0_9CAEN</name>
<proteinExistence type="predicted"/>
<dbReference type="Proteomes" id="UP001519460">
    <property type="component" value="Unassembled WGS sequence"/>
</dbReference>
<protein>
    <submittedName>
        <fullName evidence="1">Uncharacterized protein</fullName>
    </submittedName>
</protein>
<dbReference type="EMBL" id="JACVVK020000269">
    <property type="protein sequence ID" value="KAK7481010.1"/>
    <property type="molecule type" value="Genomic_DNA"/>
</dbReference>
<accession>A0ABD0K0W0</accession>
<evidence type="ECO:0000313" key="1">
    <source>
        <dbReference type="EMBL" id="KAK7481010.1"/>
    </source>
</evidence>
<organism evidence="1 2">
    <name type="scientific">Batillaria attramentaria</name>
    <dbReference type="NCBI Taxonomy" id="370345"/>
    <lineage>
        <taxon>Eukaryota</taxon>
        <taxon>Metazoa</taxon>
        <taxon>Spiralia</taxon>
        <taxon>Lophotrochozoa</taxon>
        <taxon>Mollusca</taxon>
        <taxon>Gastropoda</taxon>
        <taxon>Caenogastropoda</taxon>
        <taxon>Sorbeoconcha</taxon>
        <taxon>Cerithioidea</taxon>
        <taxon>Batillariidae</taxon>
        <taxon>Batillaria</taxon>
    </lineage>
</organism>
<reference evidence="1 2" key="1">
    <citation type="journal article" date="2023" name="Sci. Data">
        <title>Genome assembly of the Korean intertidal mud-creeper Batillaria attramentaria.</title>
        <authorList>
            <person name="Patra A.K."/>
            <person name="Ho P.T."/>
            <person name="Jun S."/>
            <person name="Lee S.J."/>
            <person name="Kim Y."/>
            <person name="Won Y.J."/>
        </authorList>
    </citation>
    <scope>NUCLEOTIDE SEQUENCE [LARGE SCALE GENOMIC DNA]</scope>
    <source>
        <strain evidence="1">Wonlab-2016</strain>
    </source>
</reference>
<gene>
    <name evidence="1" type="ORF">BaRGS_00027729</name>
</gene>
<comment type="caution">
    <text evidence="1">The sequence shown here is derived from an EMBL/GenBank/DDBJ whole genome shotgun (WGS) entry which is preliminary data.</text>
</comment>
<sequence>MEDLAPAPASSPPDFYGAWEIVALLPEPAASDLMATKLRDQVCSDSGWRVDEIVIRISSIRMQSVNWSASLSHIYKLRM</sequence>
<keyword evidence="2" id="KW-1185">Reference proteome</keyword>